<dbReference type="Proteomes" id="UP000005856">
    <property type="component" value="Unassembled WGS sequence"/>
</dbReference>
<dbReference type="SUPFAM" id="SSF52540">
    <property type="entry name" value="P-loop containing nucleoside triphosphate hydrolases"/>
    <property type="match status" value="1"/>
</dbReference>
<protein>
    <recommendedName>
        <fullName evidence="2">endopeptidase La</fullName>
        <ecNumber evidence="2">3.4.21.53</ecNumber>
    </recommendedName>
</protein>
<sequence>MSGQHQNAFIPLQDRTLKSLSLNQLYKACVLKDLPFKTTRQLEPLAEIVGQNRAQAAVRFALAMPHGGYNVYAVGRNGLGKRTMMLRYLEHHVDTEHQSHDWCYVANFEEPRIPRVLQLPAGKGTELKQDMEKLMGRLMKMIPQTFDSDSFLERAEQLKNGYAKKQEDELEKVAAQARRKKVSLNITTPGGYRLVAMNGEEPHTAESFQALTEAQRDKFENDINKLEKKLRQALRKLADWEQEYAESQQALNEETLESISGHQIDELIEKYGDLPDVVSYFEEVRKDLSESLEIFLEDNEEQAAIAYASLDKKMPRRYLVNVLVHQKTDEVPVVVEDNPTYHNLFGYVESVTFKGSVFTDFSLIRPGSIHRANGGYLLMDAIKVLEQPFVWDGLKRALRSKSIQINSLERELTLSGTISLEPEAIPLDVKIVLFGDRETWMLLQEYDPEFAELFRVTADFENEMMRTDESQLLYAKFIASLVNEKKLLHCSNKAVARVIEHSSRMAEHQDRLSLHAADIANLLRESDYWARQAGAKLIQNSHVDQALESARYRSSRIRDQFYDSIRDGTTLVSTTGTCVGQVNALSVLSTGGFEFGLSNRITATCYYGDGGVMDIERDVKLGGNIHSKGVMILSSWLSSHFAVTDPMHLSASLTFEQNYGEVDGDSASLAELCALVSALSELPVRQDLAITGSVNQFGEVQPIGGVNEKVEGFFSTCRLTGELTGTQGVIVPSTNVQNLMLEQEVIQAVRNGQFAVHAVSSAEEAITLLLGKPAGKADDKGRYPKQSVFGIIQQRLEKMREHERQEHARDDHKDPSIH</sequence>
<dbReference type="Pfam" id="PF13654">
    <property type="entry name" value="AAA_32"/>
    <property type="match status" value="1"/>
</dbReference>
<keyword evidence="7" id="KW-1185">Reference proteome</keyword>
<keyword evidence="2" id="KW-0720">Serine protease</keyword>
<feature type="coiled-coil region" evidence="3">
    <location>
        <begin position="209"/>
        <end position="257"/>
    </location>
</feature>
<reference evidence="6 7" key="1">
    <citation type="submission" date="2007-06" db="EMBL/GenBank/DDBJ databases">
        <authorList>
            <person name="Green D."/>
            <person name="Ferriera S."/>
            <person name="Johnson J."/>
            <person name="Kravitz S."/>
            <person name="Beeson K."/>
            <person name="Sutton G."/>
            <person name="Rogers Y.-H."/>
            <person name="Friedman R."/>
            <person name="Frazier M."/>
            <person name="Venter J.C."/>
        </authorList>
    </citation>
    <scope>NUCLEOTIDE SEQUENCE [LARGE SCALE GENOMIC DNA]</scope>
    <source>
        <strain evidence="6 7">DG893</strain>
    </source>
</reference>
<evidence type="ECO:0000256" key="3">
    <source>
        <dbReference type="SAM" id="Coils"/>
    </source>
</evidence>
<comment type="catalytic activity">
    <reaction evidence="2">
        <text>Hydrolysis of proteins in presence of ATP.</text>
        <dbReference type="EC" id="3.4.21.53"/>
    </reaction>
</comment>
<dbReference type="Gene3D" id="3.40.50.300">
    <property type="entry name" value="P-loop containing nucleotide triphosphate hydrolases"/>
    <property type="match status" value="2"/>
</dbReference>
<organism evidence="6 7">
    <name type="scientific">Marinobacter algicola DG893</name>
    <dbReference type="NCBI Taxonomy" id="443152"/>
    <lineage>
        <taxon>Bacteria</taxon>
        <taxon>Pseudomonadati</taxon>
        <taxon>Pseudomonadota</taxon>
        <taxon>Gammaproteobacteria</taxon>
        <taxon>Pseudomonadales</taxon>
        <taxon>Marinobacteraceae</taxon>
        <taxon>Marinobacter</taxon>
    </lineage>
</organism>
<dbReference type="InterPro" id="IPR027417">
    <property type="entry name" value="P-loop_NTPase"/>
</dbReference>
<dbReference type="InterPro" id="IPR008269">
    <property type="entry name" value="Lon_proteolytic"/>
</dbReference>
<dbReference type="Gene3D" id="3.30.230.10">
    <property type="match status" value="1"/>
</dbReference>
<dbReference type="EC" id="3.4.21.53" evidence="2"/>
<evidence type="ECO:0000313" key="6">
    <source>
        <dbReference type="EMBL" id="EDM49662.1"/>
    </source>
</evidence>
<dbReference type="InterPro" id="IPR046844">
    <property type="entry name" value="Lon-like_helical"/>
</dbReference>
<keyword evidence="2" id="KW-0378">Hydrolase</keyword>
<dbReference type="InterPro" id="IPR027065">
    <property type="entry name" value="Lon_Prtase"/>
</dbReference>
<evidence type="ECO:0000256" key="2">
    <source>
        <dbReference type="PROSITE-ProRule" id="PRU01122"/>
    </source>
</evidence>
<evidence type="ECO:0000256" key="1">
    <source>
        <dbReference type="ARBA" id="ARBA00022670"/>
    </source>
</evidence>
<dbReference type="GO" id="GO:0006508">
    <property type="term" value="P:proteolysis"/>
    <property type="evidence" value="ECO:0007669"/>
    <property type="project" value="UniProtKB-KW"/>
</dbReference>
<accession>A6EV13</accession>
<dbReference type="GO" id="GO:0004252">
    <property type="term" value="F:serine-type endopeptidase activity"/>
    <property type="evidence" value="ECO:0007669"/>
    <property type="project" value="UniProtKB-UniRule"/>
</dbReference>
<dbReference type="EMBL" id="ABCP01000001">
    <property type="protein sequence ID" value="EDM49662.1"/>
    <property type="molecule type" value="Genomic_DNA"/>
</dbReference>
<dbReference type="Gene3D" id="1.10.8.60">
    <property type="match status" value="1"/>
</dbReference>
<feature type="active site" evidence="2">
    <location>
        <position position="709"/>
    </location>
</feature>
<proteinExistence type="inferred from homology"/>
<dbReference type="AlphaFoldDB" id="A6EV13"/>
<dbReference type="GO" id="GO:0004176">
    <property type="term" value="F:ATP-dependent peptidase activity"/>
    <property type="evidence" value="ECO:0007669"/>
    <property type="project" value="UniProtKB-UniRule"/>
</dbReference>
<evidence type="ECO:0000256" key="4">
    <source>
        <dbReference type="SAM" id="MobiDB-lite"/>
    </source>
</evidence>
<dbReference type="Pfam" id="PF20436">
    <property type="entry name" value="LonB_AAA-LID"/>
    <property type="match status" value="1"/>
</dbReference>
<dbReference type="GO" id="GO:0030163">
    <property type="term" value="P:protein catabolic process"/>
    <property type="evidence" value="ECO:0007669"/>
    <property type="project" value="InterPro"/>
</dbReference>
<dbReference type="GO" id="GO:0005524">
    <property type="term" value="F:ATP binding"/>
    <property type="evidence" value="ECO:0007669"/>
    <property type="project" value="InterPro"/>
</dbReference>
<feature type="domain" description="Lon proteolytic" evidence="5">
    <location>
        <begin position="576"/>
        <end position="772"/>
    </location>
</feature>
<evidence type="ECO:0000313" key="7">
    <source>
        <dbReference type="Proteomes" id="UP000005856"/>
    </source>
</evidence>
<keyword evidence="1 2" id="KW-0645">Protease</keyword>
<name>A6EV13_9GAMM</name>
<dbReference type="InterPro" id="IPR046843">
    <property type="entry name" value="LonB_AAA-LID"/>
</dbReference>
<dbReference type="InterPro" id="IPR014721">
    <property type="entry name" value="Ribsml_uS5_D2-typ_fold_subgr"/>
</dbReference>
<keyword evidence="3" id="KW-0175">Coiled coil</keyword>
<comment type="caution">
    <text evidence="6">The sequence shown here is derived from an EMBL/GenBank/DDBJ whole genome shotgun (WGS) entry which is preliminary data.</text>
</comment>
<gene>
    <name evidence="6" type="ORF">MDG893_10691</name>
</gene>
<feature type="region of interest" description="Disordered" evidence="4">
    <location>
        <begin position="799"/>
        <end position="818"/>
    </location>
</feature>
<dbReference type="PANTHER" id="PTHR10046">
    <property type="entry name" value="ATP DEPENDENT LON PROTEASE FAMILY MEMBER"/>
    <property type="match status" value="1"/>
</dbReference>
<dbReference type="eggNOG" id="COG1067">
    <property type="taxonomic scope" value="Bacteria"/>
</dbReference>
<dbReference type="Pfam" id="PF20437">
    <property type="entry name" value="LonC_helical"/>
    <property type="match status" value="1"/>
</dbReference>
<dbReference type="STRING" id="443152.MDG893_10691"/>
<dbReference type="SUPFAM" id="SSF54211">
    <property type="entry name" value="Ribosomal protein S5 domain 2-like"/>
    <property type="match status" value="1"/>
</dbReference>
<feature type="active site" evidence="2">
    <location>
        <position position="666"/>
    </location>
</feature>
<dbReference type="PRINTS" id="PR00830">
    <property type="entry name" value="ENDOLAPTASE"/>
</dbReference>
<dbReference type="InterPro" id="IPR041699">
    <property type="entry name" value="AAA_32"/>
</dbReference>
<evidence type="ECO:0000259" key="5">
    <source>
        <dbReference type="PROSITE" id="PS51786"/>
    </source>
</evidence>
<dbReference type="InterPro" id="IPR020568">
    <property type="entry name" value="Ribosomal_Su5_D2-typ_SF"/>
</dbReference>
<comment type="similarity">
    <text evidence="2">Belongs to the peptidase S16 family.</text>
</comment>
<dbReference type="Pfam" id="PF05362">
    <property type="entry name" value="Lon_C"/>
    <property type="match status" value="1"/>
</dbReference>
<dbReference type="PROSITE" id="PS51786">
    <property type="entry name" value="LON_PROTEOLYTIC"/>
    <property type="match status" value="1"/>
</dbReference>